<evidence type="ECO:0000256" key="12">
    <source>
        <dbReference type="RuleBase" id="RU000483"/>
    </source>
</evidence>
<feature type="transmembrane region" description="Helical" evidence="11">
    <location>
        <begin position="298"/>
        <end position="321"/>
    </location>
</feature>
<dbReference type="InParanoid" id="E8N3S2"/>
<dbReference type="GO" id="GO:0016787">
    <property type="term" value="F:hydrolase activity"/>
    <property type="evidence" value="ECO:0007669"/>
    <property type="project" value="UniProtKB-KW"/>
</dbReference>
<name>E8N3S2_ANATU</name>
<dbReference type="InterPro" id="IPR045082">
    <property type="entry name" value="ATP_syn_F0_a_bact/chloroplast"/>
</dbReference>
<keyword evidence="6 11" id="KW-0375">Hydrogen ion transport</keyword>
<dbReference type="InterPro" id="IPR035908">
    <property type="entry name" value="F0_ATP_A_sf"/>
</dbReference>
<keyword evidence="5 11" id="KW-0812">Transmembrane</keyword>
<dbReference type="GO" id="GO:0045259">
    <property type="term" value="C:proton-transporting ATP synthase complex"/>
    <property type="evidence" value="ECO:0007669"/>
    <property type="project" value="UniProtKB-KW"/>
</dbReference>
<keyword evidence="4 11" id="KW-0138">CF(0)</keyword>
<dbReference type="AlphaFoldDB" id="E8N3S2"/>
<dbReference type="PROSITE" id="PS00449">
    <property type="entry name" value="ATPASE_A"/>
    <property type="match status" value="1"/>
</dbReference>
<evidence type="ECO:0000256" key="5">
    <source>
        <dbReference type="ARBA" id="ARBA00022692"/>
    </source>
</evidence>
<feature type="transmembrane region" description="Helical" evidence="11">
    <location>
        <begin position="271"/>
        <end position="292"/>
    </location>
</feature>
<feature type="transmembrane region" description="Helical" evidence="11">
    <location>
        <begin position="21"/>
        <end position="38"/>
    </location>
</feature>
<dbReference type="PANTHER" id="PTHR42823:SF3">
    <property type="entry name" value="ATP SYNTHASE SUBUNIT A, CHLOROPLASTIC"/>
    <property type="match status" value="1"/>
</dbReference>
<organism evidence="13 14">
    <name type="scientific">Anaerolinea thermophila (strain DSM 14523 / JCM 11388 / NBRC 100420 / UNI-1)</name>
    <dbReference type="NCBI Taxonomy" id="926569"/>
    <lineage>
        <taxon>Bacteria</taxon>
        <taxon>Bacillati</taxon>
        <taxon>Chloroflexota</taxon>
        <taxon>Anaerolineae</taxon>
        <taxon>Anaerolineales</taxon>
        <taxon>Anaerolineaceae</taxon>
        <taxon>Anaerolinea</taxon>
    </lineage>
</organism>
<dbReference type="InterPro" id="IPR023011">
    <property type="entry name" value="ATP_synth_F0_asu_AS"/>
</dbReference>
<keyword evidence="8 11" id="KW-0406">Ion transport</keyword>
<gene>
    <name evidence="11 13" type="primary">atpB</name>
    <name evidence="13" type="ordered locus">ANT_10520</name>
</gene>
<evidence type="ECO:0000256" key="6">
    <source>
        <dbReference type="ARBA" id="ARBA00022781"/>
    </source>
</evidence>
<reference evidence="13 14" key="1">
    <citation type="submission" date="2010-12" db="EMBL/GenBank/DDBJ databases">
        <title>Whole genome sequence of Anaerolinea thermophila UNI-1.</title>
        <authorList>
            <person name="Narita-Yamada S."/>
            <person name="Kishi E."/>
            <person name="Watanabe Y."/>
            <person name="Takasaki K."/>
            <person name="Ankai A."/>
            <person name="Oguchi A."/>
            <person name="Fukui S."/>
            <person name="Takahashi M."/>
            <person name="Yashiro I."/>
            <person name="Hosoyama A."/>
            <person name="Sekiguchi Y."/>
            <person name="Hanada S."/>
            <person name="Fujita N."/>
        </authorList>
    </citation>
    <scope>NUCLEOTIDE SEQUENCE [LARGE SCALE GENOMIC DNA]</scope>
    <source>
        <strain evidence="14">DSM 14523 / JCM 11388 / NBRC 100420 / UNI-1</strain>
    </source>
</reference>
<keyword evidence="9 11" id="KW-0472">Membrane</keyword>
<dbReference type="KEGG" id="atm:ANT_10520"/>
<feature type="transmembrane region" description="Helical" evidence="11">
    <location>
        <begin position="66"/>
        <end position="86"/>
    </location>
</feature>
<accession>E8N3S2</accession>
<evidence type="ECO:0000256" key="9">
    <source>
        <dbReference type="ARBA" id="ARBA00023136"/>
    </source>
</evidence>
<evidence type="ECO:0000313" key="14">
    <source>
        <dbReference type="Proteomes" id="UP000008922"/>
    </source>
</evidence>
<keyword evidence="13" id="KW-0378">Hydrolase</keyword>
<keyword evidence="14" id="KW-1185">Reference proteome</keyword>
<dbReference type="EMBL" id="AP012029">
    <property type="protein sequence ID" value="BAJ63086.1"/>
    <property type="molecule type" value="Genomic_DNA"/>
</dbReference>
<evidence type="ECO:0000256" key="7">
    <source>
        <dbReference type="ARBA" id="ARBA00022989"/>
    </source>
</evidence>
<dbReference type="HAMAP" id="MF_01393">
    <property type="entry name" value="ATP_synth_a_bact"/>
    <property type="match status" value="1"/>
</dbReference>
<dbReference type="STRING" id="926569.ANT_10520"/>
<evidence type="ECO:0000256" key="2">
    <source>
        <dbReference type="ARBA" id="ARBA00006810"/>
    </source>
</evidence>
<dbReference type="OrthoDB" id="9789241at2"/>
<sequence>MERRQTLEKTVNRGPLGIRHRWWVLLFIILNIVAVIFVKPVQPHIQVAPENLTHEPLFTLPVIGEFYLTNTLVMLVLVLLVIFWLAYSVHRELKSGTLVPKGVAGLMEALVEILYNLTESSAGKYAKTIFPWFATILIFVLVGNLMKLTPIVETFGLVHEVKEGGHALQELLPGVVNILPGEVHEGETGYHIIPFFRGIPTDLNFTLALALISVVMTQVIGVRAQGGAYFYKFFNVLNLFKKPFFGAMDFLVGLLELISEFAKILSFAFRLFGNMFAGAVLLFLVGSLIPVFMQSFVVLFEVFVGLIQAFVFGMLTMVFMAQATRGHGGEHGEGAH</sequence>
<keyword evidence="10 11" id="KW-0066">ATP synthesis</keyword>
<proteinExistence type="inferred from homology"/>
<protein>
    <recommendedName>
        <fullName evidence="11 12">ATP synthase subunit a</fullName>
    </recommendedName>
    <alternativeName>
        <fullName evidence="11">ATP synthase F0 sector subunit a</fullName>
    </alternativeName>
    <alternativeName>
        <fullName evidence="11">F-ATPase subunit 6</fullName>
    </alternativeName>
</protein>
<keyword evidence="11" id="KW-1003">Cell membrane</keyword>
<comment type="similarity">
    <text evidence="2 11 12">Belongs to the ATPase A chain family.</text>
</comment>
<evidence type="ECO:0000256" key="8">
    <source>
        <dbReference type="ARBA" id="ARBA00023065"/>
    </source>
</evidence>
<dbReference type="eggNOG" id="COG0356">
    <property type="taxonomic scope" value="Bacteria"/>
</dbReference>
<feature type="transmembrane region" description="Helical" evidence="11">
    <location>
        <begin position="129"/>
        <end position="146"/>
    </location>
</feature>
<dbReference type="HOGENOM" id="CLU_041018_2_1_0"/>
<dbReference type="Gene3D" id="1.20.120.220">
    <property type="entry name" value="ATP synthase, F0 complex, subunit A"/>
    <property type="match status" value="1"/>
</dbReference>
<dbReference type="GO" id="GO:0042777">
    <property type="term" value="P:proton motive force-driven plasma membrane ATP synthesis"/>
    <property type="evidence" value="ECO:0007669"/>
    <property type="project" value="TreeGrafter"/>
</dbReference>
<keyword evidence="7 11" id="KW-1133">Transmembrane helix</keyword>
<comment type="function">
    <text evidence="11 12">Key component of the proton channel; it plays a direct role in the translocation of protons across the membrane.</text>
</comment>
<evidence type="ECO:0000256" key="11">
    <source>
        <dbReference type="HAMAP-Rule" id="MF_01393"/>
    </source>
</evidence>
<evidence type="ECO:0000313" key="13">
    <source>
        <dbReference type="EMBL" id="BAJ63086.1"/>
    </source>
</evidence>
<evidence type="ECO:0000256" key="10">
    <source>
        <dbReference type="ARBA" id="ARBA00023310"/>
    </source>
</evidence>
<evidence type="ECO:0000256" key="4">
    <source>
        <dbReference type="ARBA" id="ARBA00022547"/>
    </source>
</evidence>
<dbReference type="GO" id="GO:0005886">
    <property type="term" value="C:plasma membrane"/>
    <property type="evidence" value="ECO:0007669"/>
    <property type="project" value="UniProtKB-SubCell"/>
</dbReference>
<evidence type="ECO:0000256" key="1">
    <source>
        <dbReference type="ARBA" id="ARBA00004141"/>
    </source>
</evidence>
<dbReference type="CDD" id="cd00310">
    <property type="entry name" value="ATP-synt_Fo_a_6"/>
    <property type="match status" value="1"/>
</dbReference>
<dbReference type="GO" id="GO:0046933">
    <property type="term" value="F:proton-transporting ATP synthase activity, rotational mechanism"/>
    <property type="evidence" value="ECO:0007669"/>
    <property type="project" value="UniProtKB-UniRule"/>
</dbReference>
<dbReference type="FunCoup" id="E8N3S2">
    <property type="interactions" value="271"/>
</dbReference>
<dbReference type="Proteomes" id="UP000008922">
    <property type="component" value="Chromosome"/>
</dbReference>
<dbReference type="NCBIfam" id="TIGR01131">
    <property type="entry name" value="ATP_synt_6_or_A"/>
    <property type="match status" value="1"/>
</dbReference>
<feature type="transmembrane region" description="Helical" evidence="11">
    <location>
        <begin position="203"/>
        <end position="224"/>
    </location>
</feature>
<dbReference type="Pfam" id="PF00119">
    <property type="entry name" value="ATP-synt_A"/>
    <property type="match status" value="1"/>
</dbReference>
<comment type="subunit">
    <text evidence="11">F-type ATPases have 2 components, CF(1) - the catalytic core - and CF(0) - the membrane proton channel. CF(1) has five subunits: alpha(3), beta(3), gamma(1), delta(1), epsilon(1). CF(0) has three main subunits: a(1), b(2) and c(9-12). The alpha and beta chains form an alternating ring which encloses part of the gamma chain. CF(1) is attached to CF(0) by a central stalk formed by the gamma and epsilon chains, while a peripheral stalk is formed by the delta and b chains.</text>
</comment>
<keyword evidence="3 11" id="KW-0813">Transport</keyword>
<dbReference type="SUPFAM" id="SSF81336">
    <property type="entry name" value="F1F0 ATP synthase subunit A"/>
    <property type="match status" value="1"/>
</dbReference>
<comment type="subcellular location">
    <subcellularLocation>
        <location evidence="11 12">Cell membrane</location>
        <topology evidence="11 12">Multi-pass membrane protein</topology>
    </subcellularLocation>
    <subcellularLocation>
        <location evidence="1">Membrane</location>
        <topology evidence="1">Multi-pass membrane protein</topology>
    </subcellularLocation>
</comment>
<dbReference type="PANTHER" id="PTHR42823">
    <property type="entry name" value="ATP SYNTHASE SUBUNIT A, CHLOROPLASTIC"/>
    <property type="match status" value="1"/>
</dbReference>
<dbReference type="InterPro" id="IPR000568">
    <property type="entry name" value="ATP_synth_F0_asu"/>
</dbReference>
<evidence type="ECO:0000256" key="3">
    <source>
        <dbReference type="ARBA" id="ARBA00022448"/>
    </source>
</evidence>